<keyword evidence="2" id="KW-1185">Reference proteome</keyword>
<organism evidence="1 2">
    <name type="scientific">Enterococcus canintestini</name>
    <dbReference type="NCBI Taxonomy" id="317010"/>
    <lineage>
        <taxon>Bacteria</taxon>
        <taxon>Bacillati</taxon>
        <taxon>Bacillota</taxon>
        <taxon>Bacilli</taxon>
        <taxon>Lactobacillales</taxon>
        <taxon>Enterococcaceae</taxon>
        <taxon>Enterococcus</taxon>
    </lineage>
</organism>
<dbReference type="RefSeq" id="WP_010747056.1">
    <property type="nucleotide sequence ID" value="NZ_JBKVRM010000016.1"/>
</dbReference>
<gene>
    <name evidence="1" type="ORF">AKL21_07625</name>
</gene>
<accession>A0A267HS98</accession>
<proteinExistence type="predicted"/>
<comment type="caution">
    <text evidence="1">The sequence shown here is derived from an EMBL/GenBank/DDBJ whole genome shotgun (WGS) entry which is preliminary data.</text>
</comment>
<name>A0A267HS98_9ENTE</name>
<dbReference type="AlphaFoldDB" id="A0A267HS98"/>
<reference evidence="1 2" key="1">
    <citation type="submission" date="2015-08" db="EMBL/GenBank/DDBJ databases">
        <title>Enterococcus genome sequence.</title>
        <authorList>
            <person name="Acedo J.Z."/>
            <person name="Vederas J.C."/>
        </authorList>
    </citation>
    <scope>NUCLEOTIDE SEQUENCE [LARGE SCALE GENOMIC DNA]</scope>
    <source>
        <strain evidence="1 2">49</strain>
    </source>
</reference>
<sequence>MKIRMTEMNYVFNEEDETEAIEVQYQSYVDGNNFSARVVLTEGNFDEMTRSQVDKVAKEKIISWLQPKGS</sequence>
<evidence type="ECO:0000313" key="1">
    <source>
        <dbReference type="EMBL" id="PAB01112.1"/>
    </source>
</evidence>
<dbReference type="Proteomes" id="UP000216797">
    <property type="component" value="Unassembled WGS sequence"/>
</dbReference>
<protein>
    <submittedName>
        <fullName evidence="1">Uncharacterized protein</fullName>
    </submittedName>
</protein>
<dbReference type="EMBL" id="LHUG01000005">
    <property type="protein sequence ID" value="PAB01112.1"/>
    <property type="molecule type" value="Genomic_DNA"/>
</dbReference>
<evidence type="ECO:0000313" key="2">
    <source>
        <dbReference type="Proteomes" id="UP000216797"/>
    </source>
</evidence>